<evidence type="ECO:0000256" key="3">
    <source>
        <dbReference type="ARBA" id="ARBA00022748"/>
    </source>
</evidence>
<comment type="caution">
    <text evidence="9">The sequence shown here is derived from an EMBL/GenBank/DDBJ whole genome shotgun (WGS) entry which is preliminary data.</text>
</comment>
<proteinExistence type="predicted"/>
<evidence type="ECO:0000313" key="9">
    <source>
        <dbReference type="EMBL" id="MFC1400371.1"/>
    </source>
</evidence>
<feature type="region of interest" description="Disordered" evidence="6">
    <location>
        <begin position="551"/>
        <end position="589"/>
    </location>
</feature>
<organism evidence="9 10">
    <name type="scientific">Streptacidiphilus cavernicola</name>
    <dbReference type="NCBI Taxonomy" id="3342716"/>
    <lineage>
        <taxon>Bacteria</taxon>
        <taxon>Bacillati</taxon>
        <taxon>Actinomycetota</taxon>
        <taxon>Actinomycetes</taxon>
        <taxon>Kitasatosporales</taxon>
        <taxon>Streptomycetaceae</taxon>
        <taxon>Streptacidiphilus</taxon>
    </lineage>
</organism>
<evidence type="ECO:0000256" key="2">
    <source>
        <dbReference type="ARBA" id="ARBA00022692"/>
    </source>
</evidence>
<dbReference type="Pfam" id="PF05140">
    <property type="entry name" value="ResB"/>
    <property type="match status" value="1"/>
</dbReference>
<dbReference type="RefSeq" id="WP_051726175.1">
    <property type="nucleotide sequence ID" value="NZ_JBHEZZ010000002.1"/>
</dbReference>
<dbReference type="InterPro" id="IPR023494">
    <property type="entry name" value="Cyt_c_bgen_Ccs1/CcsB/ResB"/>
</dbReference>
<feature type="transmembrane region" description="Helical" evidence="7">
    <location>
        <begin position="488"/>
        <end position="507"/>
    </location>
</feature>
<evidence type="ECO:0000256" key="7">
    <source>
        <dbReference type="SAM" id="Phobius"/>
    </source>
</evidence>
<dbReference type="Proteomes" id="UP001592528">
    <property type="component" value="Unassembled WGS sequence"/>
</dbReference>
<keyword evidence="5 7" id="KW-0472">Membrane</keyword>
<feature type="transmembrane region" description="Helical" evidence="7">
    <location>
        <begin position="209"/>
        <end position="227"/>
    </location>
</feature>
<feature type="compositionally biased region" description="Acidic residues" evidence="6">
    <location>
        <begin position="567"/>
        <end position="579"/>
    </location>
</feature>
<evidence type="ECO:0000256" key="1">
    <source>
        <dbReference type="ARBA" id="ARBA00004141"/>
    </source>
</evidence>
<feature type="transmembrane region" description="Helical" evidence="7">
    <location>
        <begin position="66"/>
        <end position="84"/>
    </location>
</feature>
<name>A0ABV6UFZ2_9ACTN</name>
<sequence length="589" mass="62915">MTDDREAADAQAADARAAEERDELSAAGRLSSAPVAEQDQPEAEVVGIGVLGWLRWTWRQLTSMRVALILLFLLSLAAVPGSLIPQTAASPSKVEAWQEKHKAWVSLFDKLGMFHVYSSFWFSAIYILLFVSLVGCIIPRTWQFVGVLRARPPAAPRHLVRLPVYATWRSSADADTVLTAAHGALRKRRFRTSAAGDAISSEKGYLREFGNLLFHISLVAMLIAFAVTKLAGGQGTVIVVEGGTFSNNVTQYDDFEPSSLYTADSLKAFGFTLDGFDASFQTSGSARGEAVNFDARLSYWLGSDGKKTSGTASVNHPLQVDGDNIYLTAHGFAPVIKVTNAKGEVIYDGATPCLPQDANVTSLCTIKVTDGYVGKDGKKTQLGFSGIFAPTAEVDPVLGPRSTFPAANNPGLFITGYQGDLGMDTGIAQSVYQLDTTAMKQLKLDKTNPWKAQLHPGQGMKLPDGGTITMTGLKQWANFTVAHNPGTGSALVSSALAIIGLIGSLFVQRRRIWVRAVTGADGVTVVELAGLARSESSRIADELAEVALVLQDSAPADRDGDGTDHGEDADDDPSAEDPELTATSLSKER</sequence>
<protein>
    <submittedName>
        <fullName evidence="9">Cytochrome c biogenesis protein ResB</fullName>
    </submittedName>
</protein>
<comment type="subcellular location">
    <subcellularLocation>
        <location evidence="1">Membrane</location>
        <topology evidence="1">Multi-pass membrane protein</topology>
    </subcellularLocation>
</comment>
<dbReference type="PANTHER" id="PTHR31566">
    <property type="entry name" value="CYTOCHROME C BIOGENESIS PROTEIN CCS1, CHLOROPLASTIC"/>
    <property type="match status" value="1"/>
</dbReference>
<keyword evidence="3" id="KW-0201">Cytochrome c-type biogenesis</keyword>
<accession>A0ABV6UFZ2</accession>
<evidence type="ECO:0000256" key="6">
    <source>
        <dbReference type="SAM" id="MobiDB-lite"/>
    </source>
</evidence>
<feature type="region of interest" description="Disordered" evidence="6">
    <location>
        <begin position="1"/>
        <end position="35"/>
    </location>
</feature>
<gene>
    <name evidence="9" type="ORF">ACEZDJ_03605</name>
</gene>
<dbReference type="PANTHER" id="PTHR31566:SF0">
    <property type="entry name" value="CYTOCHROME C BIOGENESIS PROTEIN CCS1, CHLOROPLASTIC"/>
    <property type="match status" value="1"/>
</dbReference>
<keyword evidence="4 7" id="KW-1133">Transmembrane helix</keyword>
<keyword evidence="10" id="KW-1185">Reference proteome</keyword>
<evidence type="ECO:0000259" key="8">
    <source>
        <dbReference type="Pfam" id="PF05140"/>
    </source>
</evidence>
<dbReference type="InterPro" id="IPR007816">
    <property type="entry name" value="ResB-like_domain"/>
</dbReference>
<dbReference type="EMBL" id="JBHEZZ010000002">
    <property type="protein sequence ID" value="MFC1400371.1"/>
    <property type="molecule type" value="Genomic_DNA"/>
</dbReference>
<reference evidence="9 10" key="1">
    <citation type="submission" date="2024-09" db="EMBL/GenBank/DDBJ databases">
        <authorList>
            <person name="Lee S.D."/>
        </authorList>
    </citation>
    <scope>NUCLEOTIDE SEQUENCE [LARGE SCALE GENOMIC DNA]</scope>
    <source>
        <strain evidence="9 10">N1-5</strain>
    </source>
</reference>
<evidence type="ECO:0000256" key="5">
    <source>
        <dbReference type="ARBA" id="ARBA00023136"/>
    </source>
</evidence>
<feature type="domain" description="ResB-like" evidence="8">
    <location>
        <begin position="64"/>
        <end position="543"/>
    </location>
</feature>
<keyword evidence="2 7" id="KW-0812">Transmembrane</keyword>
<evidence type="ECO:0000256" key="4">
    <source>
        <dbReference type="ARBA" id="ARBA00022989"/>
    </source>
</evidence>
<evidence type="ECO:0000313" key="10">
    <source>
        <dbReference type="Proteomes" id="UP001592528"/>
    </source>
</evidence>
<feature type="compositionally biased region" description="Basic and acidic residues" evidence="6">
    <location>
        <begin position="555"/>
        <end position="566"/>
    </location>
</feature>
<feature type="transmembrane region" description="Helical" evidence="7">
    <location>
        <begin position="120"/>
        <end position="142"/>
    </location>
</feature>